<feature type="region of interest" description="Disordered" evidence="8">
    <location>
        <begin position="24"/>
        <end position="54"/>
    </location>
</feature>
<keyword evidence="3" id="KW-0813">Transport</keyword>
<evidence type="ECO:0000256" key="6">
    <source>
        <dbReference type="ARBA" id="ARBA00022840"/>
    </source>
</evidence>
<dbReference type="HOGENOM" id="CLU_000604_1_22_4"/>
<evidence type="ECO:0000313" key="10">
    <source>
        <dbReference type="EMBL" id="ABX38400.1"/>
    </source>
</evidence>
<feature type="domain" description="ABC transporter" evidence="9">
    <location>
        <begin position="66"/>
        <end position="302"/>
    </location>
</feature>
<dbReference type="InterPro" id="IPR050086">
    <property type="entry name" value="MetN_ABC_transporter-like"/>
</dbReference>
<keyword evidence="5" id="KW-0547">Nucleotide-binding</keyword>
<dbReference type="PANTHER" id="PTHR43166:SF9">
    <property type="entry name" value="GLUTAMATE_ASPARTATE IMPORT ATP-BINDING PROTEIN GLTL"/>
    <property type="match status" value="1"/>
</dbReference>
<dbReference type="RefSeq" id="WP_012207569.1">
    <property type="nucleotide sequence ID" value="NC_010002.1"/>
</dbReference>
<comment type="subcellular location">
    <subcellularLocation>
        <location evidence="1">Cell membrane</location>
        <topology evidence="1">Peripheral membrane protein</topology>
    </subcellularLocation>
</comment>
<dbReference type="EMBL" id="CP000884">
    <property type="protein sequence ID" value="ABX38400.1"/>
    <property type="molecule type" value="Genomic_DNA"/>
</dbReference>
<dbReference type="PROSITE" id="PS00211">
    <property type="entry name" value="ABC_TRANSPORTER_1"/>
    <property type="match status" value="1"/>
</dbReference>
<accession>A9C0T7</accession>
<dbReference type="CDD" id="cd03262">
    <property type="entry name" value="ABC_HisP_GlnQ"/>
    <property type="match status" value="1"/>
</dbReference>
<keyword evidence="7" id="KW-0472">Membrane</keyword>
<dbReference type="InterPro" id="IPR027417">
    <property type="entry name" value="P-loop_NTPase"/>
</dbReference>
<protein>
    <submittedName>
        <fullName evidence="10">ABC transporter related</fullName>
    </submittedName>
</protein>
<reference evidence="11" key="2">
    <citation type="submission" date="2007-11" db="EMBL/GenBank/DDBJ databases">
        <title>Complete sequence of Delftia acidovorans DSM 14801 / SPH-1.</title>
        <authorList>
            <person name="Copeland A."/>
            <person name="Lucas S."/>
            <person name="Lapidus A."/>
            <person name="Barry K."/>
            <person name="Glavina del Rio T."/>
            <person name="Dalin E."/>
            <person name="Tice H."/>
            <person name="Pitluck S."/>
            <person name="Lowry S."/>
            <person name="Clum A."/>
            <person name="Schmutz J."/>
            <person name="Larimer F."/>
            <person name="Land M."/>
            <person name="Hauser L."/>
            <person name="Kyrpides N."/>
            <person name="Kim E."/>
            <person name="Schleheck D."/>
            <person name="Richardson P."/>
        </authorList>
    </citation>
    <scope>NUCLEOTIDE SEQUENCE [LARGE SCALE GENOMIC DNA]</scope>
    <source>
        <strain evidence="11">DSM 14801 / SPH-1</strain>
    </source>
</reference>
<dbReference type="Pfam" id="PF00005">
    <property type="entry name" value="ABC_tran"/>
    <property type="match status" value="1"/>
</dbReference>
<reference evidence="10 11" key="1">
    <citation type="journal article" date="2004" name="Appl. Environ. Microbiol.">
        <title>Mineralization of individual congeners of linear alkylbenzenesulfonate by defined pairs of heterotrophic bacteria.</title>
        <authorList>
            <person name="Schleheck D."/>
            <person name="Knepper T.P."/>
            <person name="Fischer K."/>
            <person name="Cook A.M."/>
        </authorList>
    </citation>
    <scope>NUCLEOTIDE SEQUENCE [LARGE SCALE GENOMIC DNA]</scope>
    <source>
        <strain evidence="11">DSM 14801 / SPH-1</strain>
    </source>
</reference>
<dbReference type="GO" id="GO:0016887">
    <property type="term" value="F:ATP hydrolysis activity"/>
    <property type="evidence" value="ECO:0007669"/>
    <property type="project" value="InterPro"/>
</dbReference>
<dbReference type="GO" id="GO:0005886">
    <property type="term" value="C:plasma membrane"/>
    <property type="evidence" value="ECO:0007669"/>
    <property type="project" value="UniProtKB-SubCell"/>
</dbReference>
<dbReference type="PROSITE" id="PS50893">
    <property type="entry name" value="ABC_TRANSPORTER_2"/>
    <property type="match status" value="1"/>
</dbReference>
<dbReference type="eggNOG" id="COG1126">
    <property type="taxonomic scope" value="Bacteria"/>
</dbReference>
<dbReference type="PANTHER" id="PTHR43166">
    <property type="entry name" value="AMINO ACID IMPORT ATP-BINDING PROTEIN"/>
    <property type="match status" value="1"/>
</dbReference>
<name>A9C0T7_DELAS</name>
<dbReference type="AlphaFoldDB" id="A9C0T7"/>
<dbReference type="InterPro" id="IPR003593">
    <property type="entry name" value="AAA+_ATPase"/>
</dbReference>
<dbReference type="GeneID" id="24114549"/>
<gene>
    <name evidence="10" type="ordered locus">Daci_5772</name>
</gene>
<dbReference type="SMART" id="SM00382">
    <property type="entry name" value="AAA"/>
    <property type="match status" value="1"/>
</dbReference>
<dbReference type="GO" id="GO:0005524">
    <property type="term" value="F:ATP binding"/>
    <property type="evidence" value="ECO:0007669"/>
    <property type="project" value="UniProtKB-KW"/>
</dbReference>
<dbReference type="InterPro" id="IPR003439">
    <property type="entry name" value="ABC_transporter-like_ATP-bd"/>
</dbReference>
<evidence type="ECO:0000256" key="7">
    <source>
        <dbReference type="ARBA" id="ARBA00023136"/>
    </source>
</evidence>
<dbReference type="InterPro" id="IPR017871">
    <property type="entry name" value="ABC_transporter-like_CS"/>
</dbReference>
<evidence type="ECO:0000256" key="5">
    <source>
        <dbReference type="ARBA" id="ARBA00022741"/>
    </source>
</evidence>
<proteinExistence type="inferred from homology"/>
<dbReference type="SUPFAM" id="SSF52540">
    <property type="entry name" value="P-loop containing nucleoside triphosphate hydrolases"/>
    <property type="match status" value="1"/>
</dbReference>
<dbReference type="Gene3D" id="3.40.50.300">
    <property type="entry name" value="P-loop containing nucleotide triphosphate hydrolases"/>
    <property type="match status" value="1"/>
</dbReference>
<evidence type="ECO:0000313" key="11">
    <source>
        <dbReference type="Proteomes" id="UP000000784"/>
    </source>
</evidence>
<evidence type="ECO:0000256" key="4">
    <source>
        <dbReference type="ARBA" id="ARBA00022475"/>
    </source>
</evidence>
<dbReference type="KEGG" id="dac:Daci_5772"/>
<dbReference type="Proteomes" id="UP000000784">
    <property type="component" value="Chromosome"/>
</dbReference>
<organism evidence="10 11">
    <name type="scientific">Delftia acidovorans (strain DSM 14801 / SPH-1)</name>
    <dbReference type="NCBI Taxonomy" id="398578"/>
    <lineage>
        <taxon>Bacteria</taxon>
        <taxon>Pseudomonadati</taxon>
        <taxon>Pseudomonadota</taxon>
        <taxon>Betaproteobacteria</taxon>
        <taxon>Burkholderiales</taxon>
        <taxon>Comamonadaceae</taxon>
        <taxon>Delftia</taxon>
    </lineage>
</organism>
<keyword evidence="11" id="KW-1185">Reference proteome</keyword>
<evidence type="ECO:0000256" key="1">
    <source>
        <dbReference type="ARBA" id="ARBA00004202"/>
    </source>
</evidence>
<keyword evidence="6" id="KW-0067">ATP-binding</keyword>
<evidence type="ECO:0000256" key="3">
    <source>
        <dbReference type="ARBA" id="ARBA00022448"/>
    </source>
</evidence>
<dbReference type="STRING" id="398578.Daci_5772"/>
<evidence type="ECO:0000256" key="2">
    <source>
        <dbReference type="ARBA" id="ARBA00005417"/>
    </source>
</evidence>
<sequence>MKITETLPLSGFAASPSLASREGDDTFAAGRPLLGVPESGSAGTHHVTQAVHSAASAESGTAPALVHLQDVHLSFGDNQVLKGIDVQVRRGEAVTIIGPSGSGKSTILRCITGLLRPQRGAISVAGTRVDQLRTEAELIALRKRVGFVFQQYNLFPHLSVLENLVIAPTRVVGRDRATAEREARALLQKVRLDHKESAYPGELSGGQQQRVAIARALAMRPELILFDEVTSALDPETVGEVLTVIRDLVRDGMTCVLVTHEMRFAEEVSDQVYFTEAGRIVEHGPAAQIFGSPRSERTREFLQRALGDGARPRPAPAAPATPATAPLPFNSLRFAL</sequence>
<keyword evidence="4" id="KW-1003">Cell membrane</keyword>
<dbReference type="FunFam" id="3.40.50.300:FF:000020">
    <property type="entry name" value="Amino acid ABC transporter ATP-binding component"/>
    <property type="match status" value="1"/>
</dbReference>
<evidence type="ECO:0000259" key="9">
    <source>
        <dbReference type="PROSITE" id="PS50893"/>
    </source>
</evidence>
<comment type="similarity">
    <text evidence="2">Belongs to the ABC transporter superfamily.</text>
</comment>
<evidence type="ECO:0000256" key="8">
    <source>
        <dbReference type="SAM" id="MobiDB-lite"/>
    </source>
</evidence>